<reference evidence="1 2" key="1">
    <citation type="submission" date="2020-08" db="EMBL/GenBank/DDBJ databases">
        <title>Genomic Encyclopedia of Type Strains, Phase IV (KMG-IV): sequencing the most valuable type-strain genomes for metagenomic binning, comparative biology and taxonomic classification.</title>
        <authorList>
            <person name="Goeker M."/>
        </authorList>
    </citation>
    <scope>NUCLEOTIDE SEQUENCE [LARGE SCALE GENOMIC DNA]</scope>
    <source>
        <strain evidence="1 2">DSM 4737</strain>
    </source>
</reference>
<comment type="caution">
    <text evidence="1">The sequence shown here is derived from an EMBL/GenBank/DDBJ whole genome shotgun (WGS) entry which is preliminary data.</text>
</comment>
<dbReference type="AlphaFoldDB" id="A0A7W9FEU9"/>
<organism evidence="1 2">
    <name type="scientific">Brevundimonas variabilis</name>
    <dbReference type="NCBI Taxonomy" id="74312"/>
    <lineage>
        <taxon>Bacteria</taxon>
        <taxon>Pseudomonadati</taxon>
        <taxon>Pseudomonadota</taxon>
        <taxon>Alphaproteobacteria</taxon>
        <taxon>Caulobacterales</taxon>
        <taxon>Caulobacteraceae</taxon>
        <taxon>Brevundimonas</taxon>
    </lineage>
</organism>
<dbReference type="InterPro" id="IPR010845">
    <property type="entry name" value="FlaF"/>
</dbReference>
<keyword evidence="2" id="KW-1185">Reference proteome</keyword>
<evidence type="ECO:0000313" key="2">
    <source>
        <dbReference type="Proteomes" id="UP000545037"/>
    </source>
</evidence>
<dbReference type="Proteomes" id="UP000545037">
    <property type="component" value="Unassembled WGS sequence"/>
</dbReference>
<evidence type="ECO:0000313" key="1">
    <source>
        <dbReference type="EMBL" id="MBB5746742.1"/>
    </source>
</evidence>
<dbReference type="EMBL" id="JACHOR010000004">
    <property type="protein sequence ID" value="MBB5746742.1"/>
    <property type="molecule type" value="Genomic_DNA"/>
</dbReference>
<dbReference type="NCBIfam" id="NF009435">
    <property type="entry name" value="PRK12794.1"/>
    <property type="match status" value="1"/>
</dbReference>
<keyword evidence="1" id="KW-0966">Cell projection</keyword>
<dbReference type="Pfam" id="PF07309">
    <property type="entry name" value="FlaF"/>
    <property type="match status" value="1"/>
</dbReference>
<dbReference type="RefSeq" id="WP_183213719.1">
    <property type="nucleotide sequence ID" value="NZ_JACHOR010000004.1"/>
</dbReference>
<sequence length="125" mass="13675">MYQAYRQATTRSESPRDLEYRLFGQVTRALMHAQSVDKSDLATRIDALDWNRRLWSTLASDCSEPGNGLNAPLRAQIISISLFVSRHSSAVMRGEDDFSTLIDINRSIMQGLAAGGADGGGQQAA</sequence>
<keyword evidence="1" id="KW-0969">Cilium</keyword>
<accession>A0A7W9FEU9</accession>
<gene>
    <name evidence="1" type="ORF">GGR13_002349</name>
</gene>
<keyword evidence="1" id="KW-0282">Flagellum</keyword>
<proteinExistence type="predicted"/>
<name>A0A7W9FEU9_9CAUL</name>
<dbReference type="GO" id="GO:0044781">
    <property type="term" value="P:bacterial-type flagellum organization"/>
    <property type="evidence" value="ECO:0007669"/>
    <property type="project" value="InterPro"/>
</dbReference>
<protein>
    <submittedName>
        <fullName evidence="1">Flagellar protein FlaF</fullName>
    </submittedName>
</protein>